<accession>A0ABT6WVE2</accession>
<dbReference type="RefSeq" id="WP_282764835.1">
    <property type="nucleotide sequence ID" value="NZ_JASCTH010000026.1"/>
</dbReference>
<dbReference type="Pfam" id="PF04480">
    <property type="entry name" value="DUF559"/>
    <property type="match status" value="1"/>
</dbReference>
<proteinExistence type="predicted"/>
<organism evidence="3 4">
    <name type="scientific">Actinoplanes sandaracinus</name>
    <dbReference type="NCBI Taxonomy" id="3045177"/>
    <lineage>
        <taxon>Bacteria</taxon>
        <taxon>Bacillati</taxon>
        <taxon>Actinomycetota</taxon>
        <taxon>Actinomycetes</taxon>
        <taxon>Micromonosporales</taxon>
        <taxon>Micromonosporaceae</taxon>
        <taxon>Actinoplanes</taxon>
    </lineage>
</organism>
<dbReference type="Proteomes" id="UP001241758">
    <property type="component" value="Unassembled WGS sequence"/>
</dbReference>
<gene>
    <name evidence="3" type="ORF">QLQ12_33790</name>
</gene>
<dbReference type="EMBL" id="JASCTH010000026">
    <property type="protein sequence ID" value="MDI6103596.1"/>
    <property type="molecule type" value="Genomic_DNA"/>
</dbReference>
<name>A0ABT6WVE2_9ACTN</name>
<feature type="region of interest" description="Disordered" evidence="1">
    <location>
        <begin position="144"/>
        <end position="163"/>
    </location>
</feature>
<evidence type="ECO:0000256" key="1">
    <source>
        <dbReference type="SAM" id="MobiDB-lite"/>
    </source>
</evidence>
<reference evidence="3 4" key="1">
    <citation type="submission" date="2023-05" db="EMBL/GenBank/DDBJ databases">
        <title>Actinoplanes sp. NEAU-A12 genome sequencing.</title>
        <authorList>
            <person name="Wang Z.-S."/>
        </authorList>
    </citation>
    <scope>NUCLEOTIDE SEQUENCE [LARGE SCALE GENOMIC DNA]</scope>
    <source>
        <strain evidence="3 4">NEAU-A12</strain>
    </source>
</reference>
<evidence type="ECO:0000313" key="3">
    <source>
        <dbReference type="EMBL" id="MDI6103596.1"/>
    </source>
</evidence>
<protein>
    <submittedName>
        <fullName evidence="3">DUF559 domain-containing protein</fullName>
    </submittedName>
</protein>
<evidence type="ECO:0000259" key="2">
    <source>
        <dbReference type="Pfam" id="PF04480"/>
    </source>
</evidence>
<evidence type="ECO:0000313" key="4">
    <source>
        <dbReference type="Proteomes" id="UP001241758"/>
    </source>
</evidence>
<comment type="caution">
    <text evidence="3">The sequence shown here is derived from an EMBL/GenBank/DDBJ whole genome shotgun (WGS) entry which is preliminary data.</text>
</comment>
<keyword evidence="4" id="KW-1185">Reference proteome</keyword>
<dbReference type="InterPro" id="IPR007569">
    <property type="entry name" value="DUF559"/>
</dbReference>
<feature type="domain" description="DUF559" evidence="2">
    <location>
        <begin position="42"/>
        <end position="141"/>
    </location>
</feature>
<sequence>MRACQQRRVTVTALREALALFPRIRRHRLLTETFDDLDVSAMTLGEASLMKLCRTYLLPLPELQRQRQDVDGRNRYLDAYWPDHGLQVEIDGAHHMEVDHWSADMLRQNQLWIAGDRILRFPSWLVRARPQIVAAQIRAALEAARPQPRKPSSGRQTNLVDLTDHGATKFRKVTMRRCQQR</sequence>